<protein>
    <recommendedName>
        <fullName evidence="4">Transmembrane protein</fullName>
    </recommendedName>
</protein>
<feature type="transmembrane region" description="Helical" evidence="1">
    <location>
        <begin position="352"/>
        <end position="378"/>
    </location>
</feature>
<keyword evidence="1" id="KW-1133">Transmembrane helix</keyword>
<dbReference type="AlphaFoldDB" id="A0AAV9HQA3"/>
<proteinExistence type="predicted"/>
<gene>
    <name evidence="2" type="ORF">QBC42DRAFT_225406</name>
</gene>
<evidence type="ECO:0008006" key="4">
    <source>
        <dbReference type="Google" id="ProtNLM"/>
    </source>
</evidence>
<dbReference type="EMBL" id="MU864975">
    <property type="protein sequence ID" value="KAK4462239.1"/>
    <property type="molecule type" value="Genomic_DNA"/>
</dbReference>
<feature type="transmembrane region" description="Helical" evidence="1">
    <location>
        <begin position="161"/>
        <end position="183"/>
    </location>
</feature>
<feature type="transmembrane region" description="Helical" evidence="1">
    <location>
        <begin position="467"/>
        <end position="489"/>
    </location>
</feature>
<evidence type="ECO:0000256" key="1">
    <source>
        <dbReference type="SAM" id="Phobius"/>
    </source>
</evidence>
<keyword evidence="1" id="KW-0472">Membrane</keyword>
<feature type="transmembrane region" description="Helical" evidence="1">
    <location>
        <begin position="495"/>
        <end position="512"/>
    </location>
</feature>
<name>A0AAV9HQA3_9PEZI</name>
<feature type="transmembrane region" description="Helical" evidence="1">
    <location>
        <begin position="13"/>
        <end position="37"/>
    </location>
</feature>
<reference evidence="2" key="1">
    <citation type="journal article" date="2023" name="Mol. Phylogenet. Evol.">
        <title>Genome-scale phylogeny and comparative genomics of the fungal order Sordariales.</title>
        <authorList>
            <person name="Hensen N."/>
            <person name="Bonometti L."/>
            <person name="Westerberg I."/>
            <person name="Brannstrom I.O."/>
            <person name="Guillou S."/>
            <person name="Cros-Aarteil S."/>
            <person name="Calhoun S."/>
            <person name="Haridas S."/>
            <person name="Kuo A."/>
            <person name="Mondo S."/>
            <person name="Pangilinan J."/>
            <person name="Riley R."/>
            <person name="LaButti K."/>
            <person name="Andreopoulos B."/>
            <person name="Lipzen A."/>
            <person name="Chen C."/>
            <person name="Yan M."/>
            <person name="Daum C."/>
            <person name="Ng V."/>
            <person name="Clum A."/>
            <person name="Steindorff A."/>
            <person name="Ohm R.A."/>
            <person name="Martin F."/>
            <person name="Silar P."/>
            <person name="Natvig D.O."/>
            <person name="Lalanne C."/>
            <person name="Gautier V."/>
            <person name="Ament-Velasquez S.L."/>
            <person name="Kruys A."/>
            <person name="Hutchinson M.I."/>
            <person name="Powell A.J."/>
            <person name="Barry K."/>
            <person name="Miller A.N."/>
            <person name="Grigoriev I.V."/>
            <person name="Debuchy R."/>
            <person name="Gladieux P."/>
            <person name="Hiltunen Thoren M."/>
            <person name="Johannesson H."/>
        </authorList>
    </citation>
    <scope>NUCLEOTIDE SEQUENCE</scope>
    <source>
        <strain evidence="2">PSN324</strain>
    </source>
</reference>
<accession>A0AAV9HQA3</accession>
<dbReference type="Proteomes" id="UP001321749">
    <property type="component" value="Unassembled WGS sequence"/>
</dbReference>
<comment type="caution">
    <text evidence="2">The sequence shown here is derived from an EMBL/GenBank/DDBJ whole genome shotgun (WGS) entry which is preliminary data.</text>
</comment>
<sequence length="546" mass="61641">MDSPFASSLSSRIFFPLLCFIWMLFILALTISLSILGSFPSSPSACKPDNSFSPFLDDYKWWSQQSFFEITLRGGSLTFGQAKAVDVIWDLAIGRGGQALASYISWQVFTRYLAVSLERAPVTYSVFRQSFLQRDSSISSAYALIKELRLFTRLPSRTVKAFMAATLTLIIVFPTLIGAMTGYTPKTAAFVRELDGNAFIKFSDFGLVSYIVHDGWRIGKSGNLVIPYRLPKKQTEPVVSKLDYTFSFDYSNRTTDCDVEDDVEFYVRHYGFYGVENTRTLVAIELPAPALNVSTTYRGVSHFAHNWNDPRTGGFPFQNKTNAKFVAGNQTYGLDHIMTHGRCQPISDQYQWGFSFLQLFIVSIILLIWTIGISILWLKAEINLPLSEYQSGVPQGWECILHIAKTMGKELEAVGIEDTKGMTDSELRDLVSAKLSGGQISFGAEMEKDTMIGLREWARCWWGKEKCWTTAFGFHCGVFICAVIFALLWRPTWPLSVIAALACILLYVAMLLRLTKLMWVILPWSWLAFGITASKVYYLIQSQAFK</sequence>
<evidence type="ECO:0000313" key="2">
    <source>
        <dbReference type="EMBL" id="KAK4462239.1"/>
    </source>
</evidence>
<evidence type="ECO:0000313" key="3">
    <source>
        <dbReference type="Proteomes" id="UP001321749"/>
    </source>
</evidence>
<reference evidence="2" key="2">
    <citation type="submission" date="2023-06" db="EMBL/GenBank/DDBJ databases">
        <authorList>
            <consortium name="Lawrence Berkeley National Laboratory"/>
            <person name="Mondo S.J."/>
            <person name="Hensen N."/>
            <person name="Bonometti L."/>
            <person name="Westerberg I."/>
            <person name="Brannstrom I.O."/>
            <person name="Guillou S."/>
            <person name="Cros-Aarteil S."/>
            <person name="Calhoun S."/>
            <person name="Haridas S."/>
            <person name="Kuo A."/>
            <person name="Pangilinan J."/>
            <person name="Riley R."/>
            <person name="Labutti K."/>
            <person name="Andreopoulos B."/>
            <person name="Lipzen A."/>
            <person name="Chen C."/>
            <person name="Yanf M."/>
            <person name="Daum C."/>
            <person name="Ng V."/>
            <person name="Clum A."/>
            <person name="Steindorff A."/>
            <person name="Ohm R."/>
            <person name="Martin F."/>
            <person name="Silar P."/>
            <person name="Natvig D."/>
            <person name="Lalanne C."/>
            <person name="Gautier V."/>
            <person name="Ament-Velasquez S.L."/>
            <person name="Kruys A."/>
            <person name="Hutchinson M.I."/>
            <person name="Powell A.J."/>
            <person name="Barry K."/>
            <person name="Miller A.N."/>
            <person name="Grigoriev I.V."/>
            <person name="Debuchy R."/>
            <person name="Gladieux P."/>
            <person name="Thoren M.H."/>
            <person name="Johannesson H."/>
        </authorList>
    </citation>
    <scope>NUCLEOTIDE SEQUENCE</scope>
    <source>
        <strain evidence="2">PSN324</strain>
    </source>
</reference>
<organism evidence="2 3">
    <name type="scientific">Cladorrhinum samala</name>
    <dbReference type="NCBI Taxonomy" id="585594"/>
    <lineage>
        <taxon>Eukaryota</taxon>
        <taxon>Fungi</taxon>
        <taxon>Dikarya</taxon>
        <taxon>Ascomycota</taxon>
        <taxon>Pezizomycotina</taxon>
        <taxon>Sordariomycetes</taxon>
        <taxon>Sordariomycetidae</taxon>
        <taxon>Sordariales</taxon>
        <taxon>Podosporaceae</taxon>
        <taxon>Cladorrhinum</taxon>
    </lineage>
</organism>
<keyword evidence="1" id="KW-0812">Transmembrane</keyword>
<feature type="transmembrane region" description="Helical" evidence="1">
    <location>
        <begin position="519"/>
        <end position="540"/>
    </location>
</feature>
<keyword evidence="3" id="KW-1185">Reference proteome</keyword>